<dbReference type="AlphaFoldDB" id="Q3JJX5"/>
<evidence type="ECO:0000256" key="1">
    <source>
        <dbReference type="SAM" id="MobiDB-lite"/>
    </source>
</evidence>
<feature type="compositionally biased region" description="Gly residues" evidence="1">
    <location>
        <begin position="1"/>
        <end position="10"/>
    </location>
</feature>
<dbReference type="EnsemblBacteria" id="ABA52887">
    <property type="protein sequence ID" value="ABA52887"/>
    <property type="gene ID" value="BURPS1710b_A0970"/>
</dbReference>
<dbReference type="EMBL" id="CP000125">
    <property type="protein sequence ID" value="ABA52887.1"/>
    <property type="molecule type" value="Genomic_DNA"/>
</dbReference>
<organism evidence="2 3">
    <name type="scientific">Burkholderia pseudomallei (strain 1710b)</name>
    <dbReference type="NCBI Taxonomy" id="320372"/>
    <lineage>
        <taxon>Bacteria</taxon>
        <taxon>Pseudomonadati</taxon>
        <taxon>Pseudomonadota</taxon>
        <taxon>Betaproteobacteria</taxon>
        <taxon>Burkholderiales</taxon>
        <taxon>Burkholderiaceae</taxon>
        <taxon>Burkholderia</taxon>
        <taxon>pseudomallei group</taxon>
    </lineage>
</organism>
<evidence type="ECO:0000313" key="2">
    <source>
        <dbReference type="EMBL" id="ABA52887.1"/>
    </source>
</evidence>
<protein>
    <submittedName>
        <fullName evidence="2">Protamine P1</fullName>
    </submittedName>
</protein>
<gene>
    <name evidence="2" type="ordered locus">BURPS1710b_A0970</name>
</gene>
<dbReference type="KEGG" id="bpm:BURPS1710b_A0970"/>
<feature type="region of interest" description="Disordered" evidence="1">
    <location>
        <begin position="1"/>
        <end position="67"/>
    </location>
</feature>
<proteinExistence type="predicted"/>
<dbReference type="HOGENOM" id="CLU_2314908_0_0_4"/>
<evidence type="ECO:0000313" key="3">
    <source>
        <dbReference type="Proteomes" id="UP000002700"/>
    </source>
</evidence>
<sequence length="99" mass="10816">MHRGPAGGARCGHRSRQAIAHRPDGRTGVPSGRPARFRACRARGRSPRRRARHACGKYPSGKRRLPSARRAAAHLRAYAAIRDDENVCVPASCGVRARN</sequence>
<accession>Q3JJX5</accession>
<dbReference type="Proteomes" id="UP000002700">
    <property type="component" value="Chromosome II"/>
</dbReference>
<name>Q3JJX5_BURP1</name>
<reference evidence="2 3" key="1">
    <citation type="submission" date="2005-09" db="EMBL/GenBank/DDBJ databases">
        <authorList>
            <person name="Woods D.E."/>
            <person name="Nierman W.C."/>
        </authorList>
    </citation>
    <scope>NUCLEOTIDE SEQUENCE [LARGE SCALE GENOMIC DNA]</scope>
    <source>
        <strain evidence="2 3">1710b</strain>
    </source>
</reference>
<feature type="compositionally biased region" description="Basic residues" evidence="1">
    <location>
        <begin position="35"/>
        <end position="67"/>
    </location>
</feature>